<keyword evidence="5" id="KW-0863">Zinc-finger</keyword>
<dbReference type="GO" id="GO:0008270">
    <property type="term" value="F:zinc ion binding"/>
    <property type="evidence" value="ECO:0007669"/>
    <property type="project" value="UniProtKB-KW"/>
</dbReference>
<dbReference type="GO" id="GO:0061630">
    <property type="term" value="F:ubiquitin protein ligase activity"/>
    <property type="evidence" value="ECO:0007669"/>
    <property type="project" value="UniProtKB-EC"/>
</dbReference>
<reference evidence="9" key="1">
    <citation type="journal article" date="2020" name="Nat. Commun.">
        <title>Genome sequence of the cluster root forming white lupin.</title>
        <authorList>
            <person name="Hufnagel B."/>
            <person name="Marques A."/>
            <person name="Soriano A."/>
            <person name="Marques L."/>
            <person name="Divol F."/>
            <person name="Doumas P."/>
            <person name="Sallet E."/>
            <person name="Mancinotti D."/>
            <person name="Carrere S."/>
            <person name="Marande W."/>
            <person name="Arribat S."/>
            <person name="Keller J."/>
            <person name="Huneau C."/>
            <person name="Blein T."/>
            <person name="Aime D."/>
            <person name="Laguerre M."/>
            <person name="Taylor J."/>
            <person name="Schubert V."/>
            <person name="Nelson M."/>
            <person name="Geu-Flores F."/>
            <person name="Crespi M."/>
            <person name="Gallardo-Guerrero K."/>
            <person name="Delaux P.-M."/>
            <person name="Salse J."/>
            <person name="Berges H."/>
            <person name="Guyot R."/>
            <person name="Gouzy J."/>
            <person name="Peret B."/>
        </authorList>
    </citation>
    <scope>NUCLEOTIDE SEQUENCE [LARGE SCALE GENOMIC DNA]</scope>
    <source>
        <strain evidence="9">cv. Amiga</strain>
    </source>
</reference>
<keyword evidence="9" id="KW-1185">Reference proteome</keyword>
<evidence type="ECO:0000256" key="6">
    <source>
        <dbReference type="ARBA" id="ARBA00022786"/>
    </source>
</evidence>
<keyword evidence="6" id="KW-0833">Ubl conjugation pathway</keyword>
<dbReference type="EC" id="2.3.2.27" evidence="2"/>
<evidence type="ECO:0000256" key="5">
    <source>
        <dbReference type="ARBA" id="ARBA00022771"/>
    </source>
</evidence>
<keyword evidence="4" id="KW-0479">Metal-binding</keyword>
<dbReference type="SUPFAM" id="SSF57850">
    <property type="entry name" value="RING/U-box"/>
    <property type="match status" value="1"/>
</dbReference>
<comment type="caution">
    <text evidence="8">The sequence shown here is derived from an EMBL/GenBank/DDBJ whole genome shotgun (WGS) entry which is preliminary data.</text>
</comment>
<dbReference type="AlphaFoldDB" id="A0A6A4P9U6"/>
<dbReference type="PANTHER" id="PTHR22937">
    <property type="entry name" value="E3 UBIQUITIN-PROTEIN LIGASE RNF165"/>
    <property type="match status" value="1"/>
</dbReference>
<keyword evidence="3" id="KW-0808">Transferase</keyword>
<name>A0A6A4P9U6_LUPAL</name>
<protein>
    <recommendedName>
        <fullName evidence="2">RING-type E3 ubiquitin transferase</fullName>
        <ecNumber evidence="2">2.3.2.27</ecNumber>
    </recommendedName>
</protein>
<accession>A0A6A4P9U6</accession>
<dbReference type="EMBL" id="WOCE01000016">
    <property type="protein sequence ID" value="KAE9597514.1"/>
    <property type="molecule type" value="Genomic_DNA"/>
</dbReference>
<proteinExistence type="predicted"/>
<organism evidence="8 9">
    <name type="scientific">Lupinus albus</name>
    <name type="common">White lupine</name>
    <name type="synonym">Lupinus termis</name>
    <dbReference type="NCBI Taxonomy" id="3870"/>
    <lineage>
        <taxon>Eukaryota</taxon>
        <taxon>Viridiplantae</taxon>
        <taxon>Streptophyta</taxon>
        <taxon>Embryophyta</taxon>
        <taxon>Tracheophyta</taxon>
        <taxon>Spermatophyta</taxon>
        <taxon>Magnoliopsida</taxon>
        <taxon>eudicotyledons</taxon>
        <taxon>Gunneridae</taxon>
        <taxon>Pentapetalae</taxon>
        <taxon>rosids</taxon>
        <taxon>fabids</taxon>
        <taxon>Fabales</taxon>
        <taxon>Fabaceae</taxon>
        <taxon>Papilionoideae</taxon>
        <taxon>50 kb inversion clade</taxon>
        <taxon>genistoids sensu lato</taxon>
        <taxon>core genistoids</taxon>
        <taxon>Genisteae</taxon>
        <taxon>Lupinus</taxon>
    </lineage>
</organism>
<evidence type="ECO:0000256" key="4">
    <source>
        <dbReference type="ARBA" id="ARBA00022723"/>
    </source>
</evidence>
<dbReference type="OrthoDB" id="8062037at2759"/>
<dbReference type="FunFam" id="3.30.40.10:FF:000451">
    <property type="entry name" value="E3 ubiquitin-protein ligase rnf12-A"/>
    <property type="match status" value="1"/>
</dbReference>
<sequence length="360" mass="40510">MSLVTEKTTTKEEHMKWRKPRNQIHITETYQNPEITSITQSITCKSTISSFFSNNNETTNRHHSRKKVNFSAASTFRGLGCTAGASQQVSVPAVILSSGDWVEKKKKKKGRKNKHKIRNSNVVVIPEGSSSSSNSPGFVDFQDVWCGRGIGFSTTDATVSVDCVVTKKNVSSRGKIDVEKITHRESSSQLGRSSGTPGTISLMDTDPEIFAASDSESFGPVTPYYRHIRDPLSDDSSHGFAEVLRLNSHDQFRDWRLDIDNMTYEQLLDLGERIGYVNTGLKEDEMGCNIRKSKFQFSDDALKHEVDKKCSICQEEFEADDELGKLNCKHSYHFQCIKQWIVQKNLCPVCKQQVVARHSV</sequence>
<gene>
    <name evidence="8" type="ORF">Lalb_Chr16g0387321</name>
</gene>
<evidence type="ECO:0000256" key="7">
    <source>
        <dbReference type="ARBA" id="ARBA00022833"/>
    </source>
</evidence>
<dbReference type="Pfam" id="PF13639">
    <property type="entry name" value="zf-RING_2"/>
    <property type="match status" value="1"/>
</dbReference>
<comment type="catalytic activity">
    <reaction evidence="1">
        <text>S-ubiquitinyl-[E2 ubiquitin-conjugating enzyme]-L-cysteine + [acceptor protein]-L-lysine = [E2 ubiquitin-conjugating enzyme]-L-cysteine + N(6)-ubiquitinyl-[acceptor protein]-L-lysine.</text>
        <dbReference type="EC" id="2.3.2.27"/>
    </reaction>
</comment>
<dbReference type="Gene3D" id="3.30.40.10">
    <property type="entry name" value="Zinc/RING finger domain, C3HC4 (zinc finger)"/>
    <property type="match status" value="1"/>
</dbReference>
<keyword evidence="7" id="KW-0862">Zinc</keyword>
<evidence type="ECO:0000256" key="2">
    <source>
        <dbReference type="ARBA" id="ARBA00012483"/>
    </source>
</evidence>
<evidence type="ECO:0000256" key="3">
    <source>
        <dbReference type="ARBA" id="ARBA00022679"/>
    </source>
</evidence>
<evidence type="ECO:0000256" key="1">
    <source>
        <dbReference type="ARBA" id="ARBA00000900"/>
    </source>
</evidence>
<evidence type="ECO:0000313" key="9">
    <source>
        <dbReference type="Proteomes" id="UP000447434"/>
    </source>
</evidence>
<dbReference type="PROSITE" id="PS50089">
    <property type="entry name" value="ZF_RING_2"/>
    <property type="match status" value="1"/>
</dbReference>
<evidence type="ECO:0000313" key="8">
    <source>
        <dbReference type="EMBL" id="KAE9597514.1"/>
    </source>
</evidence>
<dbReference type="InterPro" id="IPR013083">
    <property type="entry name" value="Znf_RING/FYVE/PHD"/>
</dbReference>
<dbReference type="Proteomes" id="UP000447434">
    <property type="component" value="Chromosome 16"/>
</dbReference>
<dbReference type="InterPro" id="IPR001841">
    <property type="entry name" value="Znf_RING"/>
</dbReference>
<dbReference type="InterPro" id="IPR045191">
    <property type="entry name" value="MBR1/2-like"/>
</dbReference>
<dbReference type="PANTHER" id="PTHR22937:SF125">
    <property type="entry name" value="RING-TYPE E3 UBIQUITIN TRANSFERASE"/>
    <property type="match status" value="1"/>
</dbReference>
<dbReference type="SMART" id="SM00184">
    <property type="entry name" value="RING"/>
    <property type="match status" value="1"/>
</dbReference>